<dbReference type="Proteomes" id="UP000283077">
    <property type="component" value="Unassembled WGS sequence"/>
</dbReference>
<dbReference type="InterPro" id="IPR027417">
    <property type="entry name" value="P-loop_NTPase"/>
</dbReference>
<evidence type="ECO:0000256" key="1">
    <source>
        <dbReference type="ARBA" id="ARBA00012417"/>
    </source>
</evidence>
<keyword evidence="4" id="KW-0808">Transferase</keyword>
<reference evidence="4 5" key="1">
    <citation type="submission" date="2019-01" db="EMBL/GenBank/DDBJ databases">
        <authorList>
            <person name="Chen W.-M."/>
        </authorList>
    </citation>
    <scope>NUCLEOTIDE SEQUENCE [LARGE SCALE GENOMIC DNA]</scope>
    <source>
        <strain evidence="4 5">KYPC3</strain>
    </source>
</reference>
<name>A0A437R2G1_9GAMM</name>
<comment type="catalytic activity">
    <reaction evidence="3">
        <text>DNA(n) + a 2'-deoxyribonucleoside 5'-triphosphate = DNA(n+1) + diphosphate</text>
        <dbReference type="Rhea" id="RHEA:22508"/>
        <dbReference type="Rhea" id="RHEA-COMP:17339"/>
        <dbReference type="Rhea" id="RHEA-COMP:17340"/>
        <dbReference type="ChEBI" id="CHEBI:33019"/>
        <dbReference type="ChEBI" id="CHEBI:61560"/>
        <dbReference type="ChEBI" id="CHEBI:173112"/>
        <dbReference type="EC" id="2.7.7.7"/>
    </reaction>
</comment>
<protein>
    <recommendedName>
        <fullName evidence="1">DNA-directed DNA polymerase</fullName>
        <ecNumber evidence="1">2.7.7.7</ecNumber>
    </recommendedName>
</protein>
<gene>
    <name evidence="4" type="primary">holB</name>
    <name evidence="4" type="ORF">EOE67_04840</name>
</gene>
<organism evidence="4 5">
    <name type="scientific">Rheinheimera riviphila</name>
    <dbReference type="NCBI Taxonomy" id="1834037"/>
    <lineage>
        <taxon>Bacteria</taxon>
        <taxon>Pseudomonadati</taxon>
        <taxon>Pseudomonadota</taxon>
        <taxon>Gammaproteobacteria</taxon>
        <taxon>Chromatiales</taxon>
        <taxon>Chromatiaceae</taxon>
        <taxon>Rheinheimera</taxon>
    </lineage>
</organism>
<evidence type="ECO:0000313" key="5">
    <source>
        <dbReference type="Proteomes" id="UP000283077"/>
    </source>
</evidence>
<dbReference type="PANTHER" id="PTHR11669:SF8">
    <property type="entry name" value="DNA POLYMERASE III SUBUNIT DELTA"/>
    <property type="match status" value="1"/>
</dbReference>
<dbReference type="InterPro" id="IPR050238">
    <property type="entry name" value="DNA_Rep/Repair_Clamp_Loader"/>
</dbReference>
<dbReference type="EC" id="2.7.7.7" evidence="1"/>
<evidence type="ECO:0000256" key="2">
    <source>
        <dbReference type="ARBA" id="ARBA00022932"/>
    </source>
</evidence>
<dbReference type="GO" id="GO:0008408">
    <property type="term" value="F:3'-5' exonuclease activity"/>
    <property type="evidence" value="ECO:0007669"/>
    <property type="project" value="InterPro"/>
</dbReference>
<dbReference type="RefSeq" id="WP_127697910.1">
    <property type="nucleotide sequence ID" value="NZ_SACS01000003.1"/>
</dbReference>
<dbReference type="Gene3D" id="3.40.50.300">
    <property type="entry name" value="P-loop containing nucleotide triphosphate hydrolases"/>
    <property type="match status" value="1"/>
</dbReference>
<comment type="caution">
    <text evidence="4">The sequence shown here is derived from an EMBL/GenBank/DDBJ whole genome shotgun (WGS) entry which is preliminary data.</text>
</comment>
<dbReference type="Pfam" id="PF13177">
    <property type="entry name" value="DNA_pol3_delta2"/>
    <property type="match status" value="1"/>
</dbReference>
<dbReference type="PANTHER" id="PTHR11669">
    <property type="entry name" value="REPLICATION FACTOR C / DNA POLYMERASE III GAMMA-TAU SUBUNIT"/>
    <property type="match status" value="1"/>
</dbReference>
<dbReference type="GO" id="GO:0006261">
    <property type="term" value="P:DNA-templated DNA replication"/>
    <property type="evidence" value="ECO:0007669"/>
    <property type="project" value="TreeGrafter"/>
</dbReference>
<evidence type="ECO:0000313" key="4">
    <source>
        <dbReference type="EMBL" id="RVU40902.1"/>
    </source>
</evidence>
<dbReference type="NCBIfam" id="TIGR00678">
    <property type="entry name" value="holB"/>
    <property type="match status" value="1"/>
</dbReference>
<keyword evidence="2" id="KW-0239">DNA-directed DNA polymerase</keyword>
<dbReference type="EMBL" id="SACS01000003">
    <property type="protein sequence ID" value="RVU40902.1"/>
    <property type="molecule type" value="Genomic_DNA"/>
</dbReference>
<proteinExistence type="predicted"/>
<keyword evidence="4" id="KW-0548">Nucleotidyltransferase</keyword>
<evidence type="ECO:0000256" key="3">
    <source>
        <dbReference type="ARBA" id="ARBA00049244"/>
    </source>
</evidence>
<dbReference type="OrthoDB" id="9811073at2"/>
<dbReference type="AlphaFoldDB" id="A0A437R2G1"/>
<dbReference type="SUPFAM" id="SSF52540">
    <property type="entry name" value="P-loop containing nucleoside triphosphate hydrolases"/>
    <property type="match status" value="1"/>
</dbReference>
<accession>A0A437R2G1</accession>
<keyword evidence="5" id="KW-1185">Reference proteome</keyword>
<dbReference type="InterPro" id="IPR004622">
    <property type="entry name" value="DNA_pol_HolB"/>
</dbReference>
<sequence>MQLHLGQLAQSGQLHHALLFTGPNGVGKQLVAQHLAKQLLCLQPFPDAACGYCKSCLLVNAGHHPDLMQLASDSSIGVDAVRELSQFMQGTPQQGGARVVLLPQAHKMTEAAANALLKTLEEPGSDSFLLLQTAYEQQLLPTILSRCQRWLIAPVNDQAAQLWLAEQSDQPVPPYLLAYCAGAPLRALELLASGQSEHIDQVLQLLPRFIAGEYPLADMVKTLEAQTETTAILFWFVRQLWPTVDENRNCQQLFQRLAQWCRDEQQILGQNRTLALTALLLDVQRLLR</sequence>
<dbReference type="GO" id="GO:0003887">
    <property type="term" value="F:DNA-directed DNA polymerase activity"/>
    <property type="evidence" value="ECO:0007669"/>
    <property type="project" value="UniProtKB-KW"/>
</dbReference>